<dbReference type="PROSITE" id="PS50862">
    <property type="entry name" value="AA_TRNA_LIGASE_II"/>
    <property type="match status" value="1"/>
</dbReference>
<evidence type="ECO:0000256" key="9">
    <source>
        <dbReference type="ARBA" id="ARBA00022884"/>
    </source>
</evidence>
<organism evidence="16 17">
    <name type="scientific">Thiomicrorhabdus immobilis</name>
    <dbReference type="NCBI Taxonomy" id="2791037"/>
    <lineage>
        <taxon>Bacteria</taxon>
        <taxon>Pseudomonadati</taxon>
        <taxon>Pseudomonadota</taxon>
        <taxon>Gammaproteobacteria</taxon>
        <taxon>Thiotrichales</taxon>
        <taxon>Piscirickettsiaceae</taxon>
        <taxon>Thiomicrorhabdus</taxon>
    </lineage>
</organism>
<dbReference type="HAMAP" id="MF_00184">
    <property type="entry name" value="Thr_tRNA_synth"/>
    <property type="match status" value="1"/>
</dbReference>
<dbReference type="Pfam" id="PF00587">
    <property type="entry name" value="tRNA-synt_2b"/>
    <property type="match status" value="1"/>
</dbReference>
<keyword evidence="17" id="KW-1185">Reference proteome</keyword>
<evidence type="ECO:0000256" key="2">
    <source>
        <dbReference type="ARBA" id="ARBA00022490"/>
    </source>
</evidence>
<evidence type="ECO:0000256" key="10">
    <source>
        <dbReference type="ARBA" id="ARBA00022917"/>
    </source>
</evidence>
<dbReference type="InterPro" id="IPR036621">
    <property type="entry name" value="Anticodon-bd_dom_sf"/>
</dbReference>
<feature type="domain" description="Aminoacyl-transfer RNA synthetases class-II family profile" evidence="14">
    <location>
        <begin position="230"/>
        <end position="535"/>
    </location>
</feature>
<dbReference type="InterPro" id="IPR004095">
    <property type="entry name" value="TGS"/>
</dbReference>
<dbReference type="SUPFAM" id="SSF52954">
    <property type="entry name" value="Class II aaRS ABD-related"/>
    <property type="match status" value="1"/>
</dbReference>
<protein>
    <recommendedName>
        <fullName evidence="13">Threonine--tRNA ligase</fullName>
        <ecNumber evidence="13">6.1.1.3</ecNumber>
    </recommendedName>
    <alternativeName>
        <fullName evidence="13">Threonyl-tRNA synthetase</fullName>
        <shortName evidence="13">ThrRS</shortName>
    </alternativeName>
</protein>
<dbReference type="Pfam" id="PF03129">
    <property type="entry name" value="HGTP_anticodon"/>
    <property type="match status" value="1"/>
</dbReference>
<dbReference type="SUPFAM" id="SSF55186">
    <property type="entry name" value="ThrRS/AlaRS common domain"/>
    <property type="match status" value="1"/>
</dbReference>
<evidence type="ECO:0000313" key="17">
    <source>
        <dbReference type="Proteomes" id="UP001054820"/>
    </source>
</evidence>
<comment type="subunit">
    <text evidence="13">Homodimer.</text>
</comment>
<accession>A0ABN6CXI3</accession>
<dbReference type="SUPFAM" id="SSF55681">
    <property type="entry name" value="Class II aaRS and biotin synthetases"/>
    <property type="match status" value="1"/>
</dbReference>
<sequence>MPIITLPDGSTKQFDEAVSVMQVAESIGTGLAKATVAGRVNGQLKDACDLITEDASLEIITMKDEDGVHIMRHSCAHLLGHALKQLYPDVKMAIGPVVENGFYYDIDMEYKVTPDDLKKIEKRMQELAKTKYPVVKKMLSREEAIATFEARGEDYKLELIRDLPNETEFGFYFHEEYVDMCVGPHVPNMGFIKALKLTHVAGAYWRGNSENKMLQRIYGVAFEDKQSLKDYLHMMEEAEKRDHRKLGKTLDLFHVEDLAPGMAFWHPKGMTLYRIVEEYMRGQLVENDYQEIRTPLILDRSLWEKSGHWDKFKDNMFTTETDNRDYAVKPMNCPGHIQVYNRHLNSYRDLPIRIAEFGTVHRNEPSGTLHGLMRVRSFTQDDAHIFCTEEQIKDEVQACINLVFETYADFGFDNIAVKFSTRPEQRVGSDEVWDLAEQALEATLQDAGLDYKLQPGEGAFYGPKIEFQLKDCIGRVWQCGTIQLDFSMTQAERLNAVYIGQDNEKHHPVMIHRAILGSLERFVGILIEHYEGRFPTWLAPVQCVIAPIADVHSEYVVKMTKKLKKHGFRVESDLRNEKVGFKIREHTMQRVPYILVVGDQEMENGTVNVRARNGENLGSYDFETLVSMLTTDIAQLGRVVETQQ</sequence>
<evidence type="ECO:0000259" key="14">
    <source>
        <dbReference type="PROSITE" id="PS50862"/>
    </source>
</evidence>
<dbReference type="GO" id="GO:0016874">
    <property type="term" value="F:ligase activity"/>
    <property type="evidence" value="ECO:0007669"/>
    <property type="project" value="UniProtKB-KW"/>
</dbReference>
<dbReference type="CDD" id="cd00860">
    <property type="entry name" value="ThrRS_anticodon"/>
    <property type="match status" value="1"/>
</dbReference>
<gene>
    <name evidence="13 16" type="primary">thrS</name>
    <name evidence="16" type="ORF">THMIRHAM_15630</name>
</gene>
<dbReference type="SMART" id="SM00863">
    <property type="entry name" value="tRNA_SAD"/>
    <property type="match status" value="1"/>
</dbReference>
<feature type="binding site" evidence="13">
    <location>
        <position position="384"/>
    </location>
    <ligand>
        <name>Zn(2+)</name>
        <dbReference type="ChEBI" id="CHEBI:29105"/>
        <note>catalytic</note>
    </ligand>
</feature>
<comment type="catalytic activity">
    <reaction evidence="12 13">
        <text>tRNA(Thr) + L-threonine + ATP = L-threonyl-tRNA(Thr) + AMP + diphosphate + H(+)</text>
        <dbReference type="Rhea" id="RHEA:24624"/>
        <dbReference type="Rhea" id="RHEA-COMP:9670"/>
        <dbReference type="Rhea" id="RHEA-COMP:9704"/>
        <dbReference type="ChEBI" id="CHEBI:15378"/>
        <dbReference type="ChEBI" id="CHEBI:30616"/>
        <dbReference type="ChEBI" id="CHEBI:33019"/>
        <dbReference type="ChEBI" id="CHEBI:57926"/>
        <dbReference type="ChEBI" id="CHEBI:78442"/>
        <dbReference type="ChEBI" id="CHEBI:78534"/>
        <dbReference type="ChEBI" id="CHEBI:456215"/>
        <dbReference type="EC" id="6.1.1.3"/>
    </reaction>
</comment>
<dbReference type="CDD" id="cd00771">
    <property type="entry name" value="ThrRS_core"/>
    <property type="match status" value="1"/>
</dbReference>
<evidence type="ECO:0000256" key="12">
    <source>
        <dbReference type="ARBA" id="ARBA00049515"/>
    </source>
</evidence>
<dbReference type="InterPro" id="IPR012947">
    <property type="entry name" value="tRNA_SAD"/>
</dbReference>
<keyword evidence="7 13" id="KW-0862">Zinc</keyword>
<dbReference type="InterPro" id="IPR033728">
    <property type="entry name" value="ThrRS_core"/>
</dbReference>
<comment type="cofactor">
    <cofactor evidence="13">
        <name>Zn(2+)</name>
        <dbReference type="ChEBI" id="CHEBI:29105"/>
    </cofactor>
    <text evidence="13">Binds 1 zinc ion per subunit.</text>
</comment>
<dbReference type="InterPro" id="IPR018163">
    <property type="entry name" value="Thr/Ala-tRNA-synth_IIc_edit"/>
</dbReference>
<dbReference type="Gene3D" id="3.40.50.800">
    <property type="entry name" value="Anticodon-binding domain"/>
    <property type="match status" value="1"/>
</dbReference>
<dbReference type="Gene3D" id="3.10.20.30">
    <property type="match status" value="1"/>
</dbReference>
<dbReference type="EC" id="6.1.1.3" evidence="13"/>
<keyword evidence="4 13" id="KW-0436">Ligase</keyword>
<evidence type="ECO:0000256" key="13">
    <source>
        <dbReference type="HAMAP-Rule" id="MF_00184"/>
    </source>
</evidence>
<dbReference type="InterPro" id="IPR004154">
    <property type="entry name" value="Anticodon-bd"/>
</dbReference>
<dbReference type="PANTHER" id="PTHR11451">
    <property type="entry name" value="THREONINE-TRNA LIGASE"/>
    <property type="match status" value="1"/>
</dbReference>
<evidence type="ECO:0000256" key="4">
    <source>
        <dbReference type="ARBA" id="ARBA00022598"/>
    </source>
</evidence>
<evidence type="ECO:0000256" key="8">
    <source>
        <dbReference type="ARBA" id="ARBA00022840"/>
    </source>
</evidence>
<comment type="similarity">
    <text evidence="1 13">Belongs to the class-II aminoacyl-tRNA synthetase family.</text>
</comment>
<dbReference type="Proteomes" id="UP001054820">
    <property type="component" value="Chromosome"/>
</dbReference>
<evidence type="ECO:0000259" key="15">
    <source>
        <dbReference type="PROSITE" id="PS51880"/>
    </source>
</evidence>
<comment type="caution">
    <text evidence="13">Lacks conserved residue(s) required for the propagation of feature annotation.</text>
</comment>
<evidence type="ECO:0000313" key="16">
    <source>
        <dbReference type="EMBL" id="BCN93778.1"/>
    </source>
</evidence>
<proteinExistence type="inferred from homology"/>
<dbReference type="InterPro" id="IPR002314">
    <property type="entry name" value="aa-tRNA-synt_IIb"/>
</dbReference>
<keyword evidence="10 13" id="KW-0648">Protein biosynthesis</keyword>
<evidence type="ECO:0000256" key="1">
    <source>
        <dbReference type="ARBA" id="ARBA00008226"/>
    </source>
</evidence>
<name>A0ABN6CXI3_9GAMM</name>
<dbReference type="InterPro" id="IPR047246">
    <property type="entry name" value="ThrRS_anticodon"/>
</dbReference>
<keyword evidence="11 13" id="KW-0030">Aminoacyl-tRNA synthetase</keyword>
<dbReference type="PROSITE" id="PS51880">
    <property type="entry name" value="TGS"/>
    <property type="match status" value="1"/>
</dbReference>
<keyword evidence="9 13" id="KW-0694">RNA-binding</keyword>
<dbReference type="InterPro" id="IPR012676">
    <property type="entry name" value="TGS-like"/>
</dbReference>
<evidence type="ECO:0000256" key="11">
    <source>
        <dbReference type="ARBA" id="ARBA00023146"/>
    </source>
</evidence>
<feature type="binding site" evidence="13">
    <location>
        <position position="333"/>
    </location>
    <ligand>
        <name>Zn(2+)</name>
        <dbReference type="ChEBI" id="CHEBI:29105"/>
        <note>catalytic</note>
    </ligand>
</feature>
<dbReference type="Pfam" id="PF02824">
    <property type="entry name" value="TGS"/>
    <property type="match status" value="1"/>
</dbReference>
<dbReference type="CDD" id="cd01667">
    <property type="entry name" value="TGS_ThrRS"/>
    <property type="match status" value="1"/>
</dbReference>
<keyword evidence="8 13" id="KW-0067">ATP-binding</keyword>
<evidence type="ECO:0000256" key="7">
    <source>
        <dbReference type="ARBA" id="ARBA00022833"/>
    </source>
</evidence>
<feature type="binding site" evidence="13">
    <location>
        <position position="512"/>
    </location>
    <ligand>
        <name>Zn(2+)</name>
        <dbReference type="ChEBI" id="CHEBI:29105"/>
        <note>catalytic</note>
    </ligand>
</feature>
<keyword evidence="2 13" id="KW-0963">Cytoplasm</keyword>
<keyword evidence="6 13" id="KW-0547">Nucleotide-binding</keyword>
<dbReference type="InterPro" id="IPR045864">
    <property type="entry name" value="aa-tRNA-synth_II/BPL/LPL"/>
</dbReference>
<evidence type="ECO:0000256" key="3">
    <source>
        <dbReference type="ARBA" id="ARBA00022555"/>
    </source>
</evidence>
<dbReference type="SUPFAM" id="SSF81271">
    <property type="entry name" value="TGS-like"/>
    <property type="match status" value="1"/>
</dbReference>
<dbReference type="EMBL" id="AP024202">
    <property type="protein sequence ID" value="BCN93778.1"/>
    <property type="molecule type" value="Genomic_DNA"/>
</dbReference>
<dbReference type="InterPro" id="IPR012675">
    <property type="entry name" value="Beta-grasp_dom_sf"/>
</dbReference>
<dbReference type="InterPro" id="IPR002320">
    <property type="entry name" value="Thr-tRNA-ligase_IIa"/>
</dbReference>
<dbReference type="Pfam" id="PF07973">
    <property type="entry name" value="tRNA_SAD"/>
    <property type="match status" value="1"/>
</dbReference>
<keyword evidence="3 13" id="KW-0820">tRNA-binding</keyword>
<feature type="domain" description="TGS" evidence="15">
    <location>
        <begin position="1"/>
        <end position="61"/>
    </location>
</feature>
<dbReference type="RefSeq" id="WP_237261155.1">
    <property type="nucleotide sequence ID" value="NZ_AP024202.1"/>
</dbReference>
<dbReference type="Gene3D" id="3.30.980.10">
    <property type="entry name" value="Threonyl-trna Synthetase, Chain A, domain 2"/>
    <property type="match status" value="1"/>
</dbReference>
<dbReference type="InterPro" id="IPR006195">
    <property type="entry name" value="aa-tRNA-synth_II"/>
</dbReference>
<dbReference type="PRINTS" id="PR01047">
    <property type="entry name" value="TRNASYNTHTHR"/>
</dbReference>
<comment type="subcellular location">
    <subcellularLocation>
        <location evidence="13">Cytoplasm</location>
    </subcellularLocation>
</comment>
<keyword evidence="5 13" id="KW-0479">Metal-binding</keyword>
<evidence type="ECO:0000256" key="6">
    <source>
        <dbReference type="ARBA" id="ARBA00022741"/>
    </source>
</evidence>
<reference evidence="16" key="1">
    <citation type="journal article" date="2022" name="Arch. Microbiol.">
        <title>Thiomicrorhabdus immobilis sp. nov., a mesophilic sulfur-oxidizing bacterium isolated from sediment of a brackish lake in northern Japan.</title>
        <authorList>
            <person name="Kojima H."/>
            <person name="Mochizuki J."/>
            <person name="Kanda M."/>
            <person name="Watanabe T."/>
            <person name="Fukui M."/>
        </authorList>
    </citation>
    <scope>NUCLEOTIDE SEQUENCE</scope>
    <source>
        <strain evidence="16">Am19</strain>
    </source>
</reference>
<dbReference type="Gene3D" id="3.30.930.10">
    <property type="entry name" value="Bira Bifunctional Protein, Domain 2"/>
    <property type="match status" value="1"/>
</dbReference>
<dbReference type="Gene3D" id="3.30.54.20">
    <property type="match status" value="1"/>
</dbReference>
<evidence type="ECO:0000256" key="5">
    <source>
        <dbReference type="ARBA" id="ARBA00022723"/>
    </source>
</evidence>
<dbReference type="NCBIfam" id="TIGR00418">
    <property type="entry name" value="thrS"/>
    <property type="match status" value="1"/>
</dbReference>
<dbReference type="PANTHER" id="PTHR11451:SF44">
    <property type="entry name" value="THREONINE--TRNA LIGASE, CHLOROPLASTIC_MITOCHONDRIAL 2"/>
    <property type="match status" value="1"/>
</dbReference>